<evidence type="ECO:0000313" key="4">
    <source>
        <dbReference type="WBParaSite" id="Csp11.Scaffold630.g16923.t1"/>
    </source>
</evidence>
<feature type="domain" description="Nuclear transport factor 2-like" evidence="2">
    <location>
        <begin position="22"/>
        <end position="124"/>
    </location>
</feature>
<sequence length="141" mass="15462">MHLFTFTILTLLAVSASATDPDAVEVAHNFFKQFMNAIKSGDLFKVLPLISVQPGYTNVDASKLIQELKGYRISFRGAKFLEDRNQIEVSAIFRAPGTEKASKSAIFVIESNSGAWTIKSMSDIVNESGAKKNFIPPMVMG</sequence>
<dbReference type="AlphaFoldDB" id="A0A1I7UKP0"/>
<protein>
    <submittedName>
        <fullName evidence="4">DUF4783 domain-containing protein</fullName>
    </submittedName>
</protein>
<feature type="chain" id="PRO_5009309046" evidence="1">
    <location>
        <begin position="19"/>
        <end position="141"/>
    </location>
</feature>
<evidence type="ECO:0000313" key="3">
    <source>
        <dbReference type="Proteomes" id="UP000095282"/>
    </source>
</evidence>
<name>A0A1I7UKP0_9PELO</name>
<accession>A0A1I7UKP0</accession>
<keyword evidence="3" id="KW-1185">Reference proteome</keyword>
<reference evidence="4" key="1">
    <citation type="submission" date="2016-11" db="UniProtKB">
        <authorList>
            <consortium name="WormBaseParasite"/>
        </authorList>
    </citation>
    <scope>IDENTIFICATION</scope>
</reference>
<evidence type="ECO:0000259" key="2">
    <source>
        <dbReference type="Pfam" id="PF26531"/>
    </source>
</evidence>
<dbReference type="eggNOG" id="ENOG502TIHG">
    <property type="taxonomic scope" value="Eukaryota"/>
</dbReference>
<keyword evidence="1" id="KW-0732">Signal</keyword>
<dbReference type="Proteomes" id="UP000095282">
    <property type="component" value="Unplaced"/>
</dbReference>
<dbReference type="WBParaSite" id="Csp11.Scaffold630.g16923.t1">
    <property type="protein sequence ID" value="Csp11.Scaffold630.g16923.t1"/>
    <property type="gene ID" value="Csp11.Scaffold630.g16923"/>
</dbReference>
<organism evidence="3 4">
    <name type="scientific">Caenorhabditis tropicalis</name>
    <dbReference type="NCBI Taxonomy" id="1561998"/>
    <lineage>
        <taxon>Eukaryota</taxon>
        <taxon>Metazoa</taxon>
        <taxon>Ecdysozoa</taxon>
        <taxon>Nematoda</taxon>
        <taxon>Chromadorea</taxon>
        <taxon>Rhabditida</taxon>
        <taxon>Rhabditina</taxon>
        <taxon>Rhabditomorpha</taxon>
        <taxon>Rhabditoidea</taxon>
        <taxon>Rhabditidae</taxon>
        <taxon>Peloderinae</taxon>
        <taxon>Caenorhabditis</taxon>
    </lineage>
</organism>
<dbReference type="Pfam" id="PF26531">
    <property type="entry name" value="NTF2_4"/>
    <property type="match status" value="1"/>
</dbReference>
<dbReference type="InterPro" id="IPR059078">
    <property type="entry name" value="NTF2-like_nem"/>
</dbReference>
<proteinExistence type="predicted"/>
<evidence type="ECO:0000256" key="1">
    <source>
        <dbReference type="SAM" id="SignalP"/>
    </source>
</evidence>
<feature type="signal peptide" evidence="1">
    <location>
        <begin position="1"/>
        <end position="18"/>
    </location>
</feature>